<accession>I7JA38</accession>
<gene>
    <name evidence="1" type="ORF">BMR1_02g02180</name>
</gene>
<dbReference type="Proteomes" id="UP000002899">
    <property type="component" value="Chromosome II"/>
</dbReference>
<evidence type="ECO:0000313" key="1">
    <source>
        <dbReference type="EMBL" id="CCF73594.1"/>
    </source>
</evidence>
<keyword evidence="2" id="KW-1185">Reference proteome</keyword>
<protein>
    <submittedName>
        <fullName evidence="1">Uncharacterized protein</fullName>
    </submittedName>
</protein>
<dbReference type="KEGG" id="bmic:BMR1_02g02180"/>
<evidence type="ECO:0000313" key="2">
    <source>
        <dbReference type="Proteomes" id="UP000002899"/>
    </source>
</evidence>
<name>I7JA38_BABMR</name>
<proteinExistence type="predicted"/>
<reference evidence="1 2" key="3">
    <citation type="journal article" date="2016" name="Sci. Rep.">
        <title>Genome-wide diversity and gene expression profiling of Babesia microti isolates identify polymorphic genes that mediate host-pathogen interactions.</title>
        <authorList>
            <person name="Silva J.C."/>
            <person name="Cornillot E."/>
            <person name="McCracken C."/>
            <person name="Usmani-Brown S."/>
            <person name="Dwivedi A."/>
            <person name="Ifeonu O.O."/>
            <person name="Crabtree J."/>
            <person name="Gotia H.T."/>
            <person name="Virji A.Z."/>
            <person name="Reynes C."/>
            <person name="Colinge J."/>
            <person name="Kumar V."/>
            <person name="Lawres L."/>
            <person name="Pazzi J.E."/>
            <person name="Pablo J.V."/>
            <person name="Hung C."/>
            <person name="Brancato J."/>
            <person name="Kumari P."/>
            <person name="Orvis J."/>
            <person name="Tretina K."/>
            <person name="Chibucos M."/>
            <person name="Ott S."/>
            <person name="Sadzewicz L."/>
            <person name="Sengamalay N."/>
            <person name="Shetty A.C."/>
            <person name="Su Q."/>
            <person name="Tallon L."/>
            <person name="Fraser C.M."/>
            <person name="Frutos R."/>
            <person name="Molina D.M."/>
            <person name="Krause P.J."/>
            <person name="Ben Mamoun C."/>
        </authorList>
    </citation>
    <scope>NUCLEOTIDE SEQUENCE [LARGE SCALE GENOMIC DNA]</scope>
    <source>
        <strain evidence="1 2">RI</strain>
    </source>
</reference>
<reference evidence="1 2" key="1">
    <citation type="journal article" date="2012" name="Nucleic Acids Res.">
        <title>Sequencing of the smallest Apicomplexan genome from the human pathogen Babesia microti.</title>
        <authorList>
            <person name="Cornillot E."/>
            <person name="Hadj-Kaddour K."/>
            <person name="Dassouli A."/>
            <person name="Noel B."/>
            <person name="Ranwez V."/>
            <person name="Vacherie B."/>
            <person name="Augagneur Y."/>
            <person name="Bres V."/>
            <person name="Duclos A."/>
            <person name="Randazzo S."/>
            <person name="Carcy B."/>
            <person name="Debierre-Grockiego F."/>
            <person name="Delbecq S."/>
            <person name="Moubri-Menage K."/>
            <person name="Shams-Eldin H."/>
            <person name="Usmani-Brown S."/>
            <person name="Bringaud F."/>
            <person name="Wincker P."/>
            <person name="Vivares C.P."/>
            <person name="Schwarz R.T."/>
            <person name="Schetters T.P."/>
            <person name="Krause P.J."/>
            <person name="Gorenflot A."/>
            <person name="Berry V."/>
            <person name="Barbe V."/>
            <person name="Ben Mamoun C."/>
        </authorList>
    </citation>
    <scope>NUCLEOTIDE SEQUENCE [LARGE SCALE GENOMIC DNA]</scope>
    <source>
        <strain evidence="1 2">RI</strain>
    </source>
</reference>
<organism evidence="1 2">
    <name type="scientific">Babesia microti (strain RI)</name>
    <dbReference type="NCBI Taxonomy" id="1133968"/>
    <lineage>
        <taxon>Eukaryota</taxon>
        <taxon>Sar</taxon>
        <taxon>Alveolata</taxon>
        <taxon>Apicomplexa</taxon>
        <taxon>Aconoidasida</taxon>
        <taxon>Piroplasmida</taxon>
        <taxon>Babesiidae</taxon>
        <taxon>Babesia</taxon>
    </lineage>
</organism>
<dbReference type="VEuPathDB" id="PiroplasmaDB:BMR1_02g02180"/>
<sequence length="63" mass="7070">MSVEDVEDVECGITNSIVFIMHCTKISNNIVNYIRMMHIAVCTCVLTTSKYTDVPTKTTTIQI</sequence>
<dbReference type="AlphaFoldDB" id="I7JA38"/>
<dbReference type="EMBL" id="FO082872">
    <property type="protein sequence ID" value="CCF73594.1"/>
    <property type="molecule type" value="Genomic_DNA"/>
</dbReference>
<reference evidence="1 2" key="2">
    <citation type="journal article" date="2013" name="PLoS ONE">
        <title>Whole genome mapping and re-organization of the nuclear and mitochondrial genomes of Babesia microti isolates.</title>
        <authorList>
            <person name="Cornillot E."/>
            <person name="Dassouli A."/>
            <person name="Garg A."/>
            <person name="Pachikara N."/>
            <person name="Randazzo S."/>
            <person name="Depoix D."/>
            <person name="Carcy B."/>
            <person name="Delbecq S."/>
            <person name="Frutos R."/>
            <person name="Silva J.C."/>
            <person name="Sutton R."/>
            <person name="Krause P.J."/>
            <person name="Mamoun C.B."/>
        </authorList>
    </citation>
    <scope>NUCLEOTIDE SEQUENCE [LARGE SCALE GENOMIC DNA]</scope>
    <source>
        <strain evidence="1 2">RI</strain>
    </source>
</reference>
<dbReference type="RefSeq" id="XP_012648203.1">
    <property type="nucleotide sequence ID" value="XM_012792749.1"/>
</dbReference>
<dbReference type="GeneID" id="24424222"/>